<evidence type="ECO:0000256" key="1">
    <source>
        <dbReference type="SAM" id="SignalP"/>
    </source>
</evidence>
<reference evidence="3 4" key="1">
    <citation type="submission" date="2025-04" db="UniProtKB">
        <authorList>
            <consortium name="RefSeq"/>
        </authorList>
    </citation>
    <scope>IDENTIFICATION</scope>
    <source>
        <tissue evidence="3 4">Whole organism</tissue>
    </source>
</reference>
<dbReference type="RefSeq" id="XP_052131321.1">
    <property type="nucleotide sequence ID" value="XM_052275361.1"/>
</dbReference>
<evidence type="ECO:0000313" key="2">
    <source>
        <dbReference type="Proteomes" id="UP000504606"/>
    </source>
</evidence>
<sequence>MCVCQPAPGRRHGDMLLCINLALLLFLAMHPVCWSKRPSRPRVLQTSRLVVEYPKLEACRNEPSNAIQYFNFQTRMISKTETSMNVDFNVTRSVQNVDTIMFQLTKCRESVSSNSCERFQNWRFENNPCKGWEDPNAIWSPALTNVKPRLSCPFKEGTYHVRNITTSPLLAKLPLPWEGNVWLVRFGMLDTKTKAGMHVCTDMEMHFHRIRDN</sequence>
<name>A0A6J1RYU6_FRAOC</name>
<proteinExistence type="predicted"/>
<protein>
    <submittedName>
        <fullName evidence="3 4">Uncharacterized protein LOC113203458</fullName>
    </submittedName>
</protein>
<dbReference type="GeneID" id="113203458"/>
<keyword evidence="2" id="KW-1185">Reference proteome</keyword>
<evidence type="ECO:0000313" key="4">
    <source>
        <dbReference type="RefSeq" id="XP_052131321.1"/>
    </source>
</evidence>
<dbReference type="KEGG" id="foc:113203458"/>
<dbReference type="OrthoDB" id="8183300at2759"/>
<feature type="chain" id="PRO_5044639411" evidence="1">
    <location>
        <begin position="36"/>
        <end position="213"/>
    </location>
</feature>
<keyword evidence="1" id="KW-0732">Signal</keyword>
<accession>A0A6J1RYU6</accession>
<gene>
    <name evidence="3 4" type="primary">LOC113203458</name>
</gene>
<dbReference type="AlphaFoldDB" id="A0A6J1RYU6"/>
<dbReference type="Proteomes" id="UP000504606">
    <property type="component" value="Unplaced"/>
</dbReference>
<feature type="signal peptide" evidence="1">
    <location>
        <begin position="1"/>
        <end position="35"/>
    </location>
</feature>
<evidence type="ECO:0000313" key="3">
    <source>
        <dbReference type="RefSeq" id="XP_026273957.1"/>
    </source>
</evidence>
<organism evidence="2 3">
    <name type="scientific">Frankliniella occidentalis</name>
    <name type="common">Western flower thrips</name>
    <name type="synonym">Euthrips occidentalis</name>
    <dbReference type="NCBI Taxonomy" id="133901"/>
    <lineage>
        <taxon>Eukaryota</taxon>
        <taxon>Metazoa</taxon>
        <taxon>Ecdysozoa</taxon>
        <taxon>Arthropoda</taxon>
        <taxon>Hexapoda</taxon>
        <taxon>Insecta</taxon>
        <taxon>Pterygota</taxon>
        <taxon>Neoptera</taxon>
        <taxon>Paraneoptera</taxon>
        <taxon>Thysanoptera</taxon>
        <taxon>Terebrantia</taxon>
        <taxon>Thripoidea</taxon>
        <taxon>Thripidae</taxon>
        <taxon>Frankliniella</taxon>
    </lineage>
</organism>
<dbReference type="RefSeq" id="XP_026273957.1">
    <property type="nucleotide sequence ID" value="XM_026418172.2"/>
</dbReference>